<dbReference type="InterPro" id="IPR036697">
    <property type="entry name" value="Hemocyanin_N_sf"/>
</dbReference>
<dbReference type="SUPFAM" id="SSF81296">
    <property type="entry name" value="E set domains"/>
    <property type="match status" value="1"/>
</dbReference>
<dbReference type="InterPro" id="IPR005204">
    <property type="entry name" value="Hemocyanin_N"/>
</dbReference>
<dbReference type="Pfam" id="PF03722">
    <property type="entry name" value="Hemocyanin_N"/>
    <property type="match status" value="1"/>
</dbReference>
<feature type="chain" id="PRO_5005522244" evidence="2">
    <location>
        <begin position="18"/>
        <end position="1120"/>
    </location>
</feature>
<dbReference type="GO" id="GO:0045735">
    <property type="term" value="F:nutrient reservoir activity"/>
    <property type="evidence" value="ECO:0007669"/>
    <property type="project" value="UniProtKB-ARBA"/>
</dbReference>
<dbReference type="PANTHER" id="PTHR11511">
    <property type="entry name" value="LARVAL STORAGE PROTEIN/PHENOLOXIDASE"/>
    <property type="match status" value="1"/>
</dbReference>
<dbReference type="SUPFAM" id="SSF48050">
    <property type="entry name" value="Hemocyanin, N-terminal domain"/>
    <property type="match status" value="1"/>
</dbReference>
<dbReference type="Gene3D" id="2.60.40.1520">
    <property type="entry name" value="Hemocyanin, C-terminal domain"/>
    <property type="match status" value="1"/>
</dbReference>
<evidence type="ECO:0000313" key="5">
    <source>
        <dbReference type="EMBL" id="JAI40721.1"/>
    </source>
</evidence>
<evidence type="ECO:0000256" key="2">
    <source>
        <dbReference type="SAM" id="SignalP"/>
    </source>
</evidence>
<dbReference type="Gene3D" id="1.20.1370.10">
    <property type="entry name" value="Hemocyanin, N-terminal domain"/>
    <property type="match status" value="1"/>
</dbReference>
<dbReference type="GO" id="GO:0097009">
    <property type="term" value="P:energy homeostasis"/>
    <property type="evidence" value="ECO:0007669"/>
    <property type="project" value="UniProtKB-ARBA"/>
</dbReference>
<dbReference type="PANTHER" id="PTHR11511:SF5">
    <property type="entry name" value="FAT-BODY PROTEIN 1-RELATED"/>
    <property type="match status" value="1"/>
</dbReference>
<proteinExistence type="predicted"/>
<dbReference type="InterPro" id="IPR037020">
    <property type="entry name" value="Hemocyanin_C_sf"/>
</dbReference>
<feature type="region of interest" description="Disordered" evidence="1">
    <location>
        <begin position="436"/>
        <end position="499"/>
    </location>
</feature>
<evidence type="ECO:0000259" key="4">
    <source>
        <dbReference type="Pfam" id="PF03723"/>
    </source>
</evidence>
<dbReference type="EMBL" id="GDHF01011593">
    <property type="protein sequence ID" value="JAI40721.1"/>
    <property type="molecule type" value="Transcribed_RNA"/>
</dbReference>
<evidence type="ECO:0000259" key="3">
    <source>
        <dbReference type="Pfam" id="PF03722"/>
    </source>
</evidence>
<protein>
    <submittedName>
        <fullName evidence="5">Larval serum protein 1 gamma chain</fullName>
    </submittedName>
</protein>
<accession>A0A0K8VPC0</accession>
<feature type="domain" description="Hemocyanin C-terminal" evidence="4">
    <location>
        <begin position="862"/>
        <end position="1108"/>
    </location>
</feature>
<name>A0A0K8VPC0_BACLA</name>
<evidence type="ECO:0000256" key="1">
    <source>
        <dbReference type="SAM" id="MobiDB-lite"/>
    </source>
</evidence>
<dbReference type="InterPro" id="IPR013788">
    <property type="entry name" value="Hemocyanin/hexamerin"/>
</dbReference>
<feature type="domain" description="Hemocyanin N-terminal" evidence="3">
    <location>
        <begin position="48"/>
        <end position="168"/>
    </location>
</feature>
<sequence length="1120" mass="128127">MRTFVLLLSCLVCCATAGHYGLAQKLLHLNNVRTGQKGYTSVGTDQRQHQEFLLDVLLQVQKPLVNNQLVQLGQELVTDPNMYLLSSDEILQQFLQQAENREVIGRNGVYNPVDISNIRQLVGLQRFFVLARDFNVFQRNVVYARLYFNPVMFVDALSLAIRDRPDTQDLVLPPVNEILPQLYYDNYVLNYAQNIDYSGLISQEARANVKSSIFDIFGLRRIGSLFQLGNYGNYNPLQQRYSAHRYGFGRFGIAPVNSKENGGEYVVEGSYIQEKIVVPVEGRDGTDLTNDVDLNVAWNNIVIDQLVQAVTEGVEGGQQYAIGSNGLPQVDVGSPRLSFVGRRRRVDNGGYSAYVNPFYGQQNQYGYNDQEYARHQYKSQQYGYTGPEYSYDRQQNQAGQYNYKGNDYSYGRQQKQGPLYGYKGKEYYYARQQNQGSHYDQQNHGSQYGYDDNQYSYGRQQNQGSQYGYNSYGQQNHGSQYGYKDNEYSYGRQQNRGSQYGYNSYGQQNHGSQYGYKDNEYSYGHQQNRGYGYNSYGEQQKGSQYGSYYGIPYGRQPYQGSQYGYEDQQYYYGGQPNQGAKYSYNHPVYSSSYYNPYGRQQYNYKNYEYQYEPRIQQQDQYQGQQQQQTYRVFPYGPQEVVNTNVGDDVVVIDRVVRDTHNRGQSGKRYNSDEGKRVSYRNAEQYRELEGLHEGIIRSIDPTQQVSYIRRGEILLQSIQELAARLNIQRIVETLEGSIYQQQHIQHVQQEVDQIIQQIRALVEQIREEAGISEGSERTLHIVADIIGGRIVLEQQQQLSIDVKRTLQELQQQIQRIVGNQVGQVNEVTPLVLLFGSLRSPVTQQTILSLAQLIDDYRQKLQPYTSSQLSGNGDIKVQNVQIDPLVTYTEVVDVDLVNMIDQQLLQSNANNLQQLGQKVVARQQRLNYQPFTISLDIESQHQQEVAIRVLLAPQVDSTGRRVSLAQNRKNFVLIDTYVQQLQAGVNNIERNSRQFNGYNSEVCTISQIYHQIMTGQINVQSGVTRQLPRNLLLPRGSANGGLPVQIMVVVTPLNQQAELLHVEARQISGLGIAAVGVDQLPLNYPLDRQIVDGQHLDVPNIQLVETVIQYDSRRSALDTGC</sequence>
<dbReference type="InterPro" id="IPR014756">
    <property type="entry name" value="Ig_E-set"/>
</dbReference>
<keyword evidence="2" id="KW-0732">Signal</keyword>
<feature type="compositionally biased region" description="Polar residues" evidence="1">
    <location>
        <begin position="436"/>
        <end position="446"/>
    </location>
</feature>
<organism evidence="5">
    <name type="scientific">Bactrocera latifrons</name>
    <name type="common">Malaysian fruit fly</name>
    <name type="synonym">Chaetodacus latifrons</name>
    <dbReference type="NCBI Taxonomy" id="174628"/>
    <lineage>
        <taxon>Eukaryota</taxon>
        <taxon>Metazoa</taxon>
        <taxon>Ecdysozoa</taxon>
        <taxon>Arthropoda</taxon>
        <taxon>Hexapoda</taxon>
        <taxon>Insecta</taxon>
        <taxon>Pterygota</taxon>
        <taxon>Neoptera</taxon>
        <taxon>Endopterygota</taxon>
        <taxon>Diptera</taxon>
        <taxon>Brachycera</taxon>
        <taxon>Muscomorpha</taxon>
        <taxon>Tephritoidea</taxon>
        <taxon>Tephritidae</taxon>
        <taxon>Bactrocera</taxon>
        <taxon>Bactrocera</taxon>
    </lineage>
</organism>
<dbReference type="OrthoDB" id="7419495at2759"/>
<feature type="signal peptide" evidence="2">
    <location>
        <begin position="1"/>
        <end position="17"/>
    </location>
</feature>
<gene>
    <name evidence="5" type="primary">Lsp1gamma_2</name>
    <name evidence="5" type="ORF">c0_g1_i1</name>
</gene>
<dbReference type="Pfam" id="PF03723">
    <property type="entry name" value="Hemocyanin_C"/>
    <property type="match status" value="1"/>
</dbReference>
<dbReference type="AlphaFoldDB" id="A0A0K8VPC0"/>
<dbReference type="GO" id="GO:0005615">
    <property type="term" value="C:extracellular space"/>
    <property type="evidence" value="ECO:0007669"/>
    <property type="project" value="UniProtKB-ARBA"/>
</dbReference>
<dbReference type="InterPro" id="IPR005203">
    <property type="entry name" value="Hemocyanin_C"/>
</dbReference>
<reference evidence="5" key="1">
    <citation type="submission" date="2015-06" db="EMBL/GenBank/DDBJ databases">
        <authorList>
            <person name="Hoefler B.C."/>
            <person name="Straight P.D."/>
        </authorList>
    </citation>
    <scope>NUCLEOTIDE SEQUENCE</scope>
</reference>
<feature type="compositionally biased region" description="Polar residues" evidence="1">
    <location>
        <begin position="453"/>
        <end position="479"/>
    </location>
</feature>